<reference evidence="4" key="1">
    <citation type="journal article" date="2019" name="Int. J. Syst. Evol. Microbiol.">
        <title>The Global Catalogue of Microorganisms (GCM) 10K type strain sequencing project: providing services to taxonomists for standard genome sequencing and annotation.</title>
        <authorList>
            <consortium name="The Broad Institute Genomics Platform"/>
            <consortium name="The Broad Institute Genome Sequencing Center for Infectious Disease"/>
            <person name="Wu L."/>
            <person name="Ma J."/>
        </authorList>
    </citation>
    <scope>NUCLEOTIDE SEQUENCE [LARGE SCALE GENOMIC DNA]</scope>
    <source>
        <strain evidence="4">CGMCC 1.12849</strain>
    </source>
</reference>
<proteinExistence type="predicted"/>
<sequence length="490" mass="52516">MSTTEHIIEATVSEDGSATVLIADETHEFTATSEDAARAEIIALVTAHASDLGTPVAAVMNDSQGSWPVKIHPDGRVEPDTGRKANTPKAETTAAPRRRRVQAPVTDVSVTMDSIQEEPATTPEPAAVPTPTTTAKPVPSVATLNTPKPTKSPEAKPTANPFAQKKEAEQDGIHQAATGTPISRRETRQSFLTQEQVEEPATQGWRGTMTRMGIRMAPSDAERAERADVQAVSQHWPGPRTIAIVNGKGGAGKTPTTVLLSAIFARYGGAGVLAWDNNQTRGTLGWRTEQGPHEATLLELLPQSETLLGTGAQSADLAHFVHHQTRDRFDVLRSKPMELASAQRVDGEDVDAIHRVASKYYRLIFIDSGNDESDPMWQRMIDHTDQLVVATTTRDDHAEAGALLLEALADRGDKAQTLAQNAVAVVTQADSKATAADVKRVADGYRTLARDVASIPFDPAMVDGILRYDALRPATQRAWLAAGAAVARGL</sequence>
<dbReference type="Pfam" id="PF13614">
    <property type="entry name" value="AAA_31"/>
    <property type="match status" value="1"/>
</dbReference>
<accession>A0ABV9MJE8</accession>
<dbReference type="Gene3D" id="3.40.50.300">
    <property type="entry name" value="P-loop containing nucleotide triphosphate hydrolases"/>
    <property type="match status" value="1"/>
</dbReference>
<feature type="domain" description="AAA" evidence="2">
    <location>
        <begin position="240"/>
        <end position="342"/>
    </location>
</feature>
<dbReference type="InterPro" id="IPR050625">
    <property type="entry name" value="ParA/MinD_ATPase"/>
</dbReference>
<evidence type="ECO:0000259" key="2">
    <source>
        <dbReference type="Pfam" id="PF13614"/>
    </source>
</evidence>
<feature type="region of interest" description="Disordered" evidence="1">
    <location>
        <begin position="64"/>
        <end position="185"/>
    </location>
</feature>
<keyword evidence="4" id="KW-1185">Reference proteome</keyword>
<dbReference type="PANTHER" id="PTHR43384:SF14">
    <property type="entry name" value="ESX-1 SECRETION-ASSOCIATED PROTEIN ESPI"/>
    <property type="match status" value="1"/>
</dbReference>
<dbReference type="InterPro" id="IPR027417">
    <property type="entry name" value="P-loop_NTPase"/>
</dbReference>
<feature type="compositionally biased region" description="Basic and acidic residues" evidence="1">
    <location>
        <begin position="71"/>
        <end position="83"/>
    </location>
</feature>
<organism evidence="3 4">
    <name type="scientific">Glutamicibacter bergerei</name>
    <dbReference type="NCBI Taxonomy" id="256702"/>
    <lineage>
        <taxon>Bacteria</taxon>
        <taxon>Bacillati</taxon>
        <taxon>Actinomycetota</taxon>
        <taxon>Actinomycetes</taxon>
        <taxon>Micrococcales</taxon>
        <taxon>Micrococcaceae</taxon>
        <taxon>Glutamicibacter</taxon>
    </lineage>
</organism>
<evidence type="ECO:0000256" key="1">
    <source>
        <dbReference type="SAM" id="MobiDB-lite"/>
    </source>
</evidence>
<dbReference type="SUPFAM" id="SSF52540">
    <property type="entry name" value="P-loop containing nucleoside triphosphate hydrolases"/>
    <property type="match status" value="1"/>
</dbReference>
<comment type="caution">
    <text evidence="3">The sequence shown here is derived from an EMBL/GenBank/DDBJ whole genome shotgun (WGS) entry which is preliminary data.</text>
</comment>
<dbReference type="InterPro" id="IPR025669">
    <property type="entry name" value="AAA_dom"/>
</dbReference>
<dbReference type="PANTHER" id="PTHR43384">
    <property type="entry name" value="SEPTUM SITE-DETERMINING PROTEIN MIND HOMOLOG, CHLOROPLASTIC-RELATED"/>
    <property type="match status" value="1"/>
</dbReference>
<protein>
    <submittedName>
        <fullName evidence="3">AAA family ATPase</fullName>
    </submittedName>
</protein>
<gene>
    <name evidence="3" type="ORF">ACFO7V_03215</name>
</gene>
<feature type="compositionally biased region" description="Low complexity" evidence="1">
    <location>
        <begin position="117"/>
        <end position="143"/>
    </location>
</feature>
<evidence type="ECO:0000313" key="4">
    <source>
        <dbReference type="Proteomes" id="UP001595884"/>
    </source>
</evidence>
<name>A0ABV9MJE8_9MICC</name>
<evidence type="ECO:0000313" key="3">
    <source>
        <dbReference type="EMBL" id="MFC4715149.1"/>
    </source>
</evidence>
<dbReference type="EMBL" id="JBHSHE010000013">
    <property type="protein sequence ID" value="MFC4715149.1"/>
    <property type="molecule type" value="Genomic_DNA"/>
</dbReference>
<dbReference type="Proteomes" id="UP001595884">
    <property type="component" value="Unassembled WGS sequence"/>
</dbReference>
<dbReference type="RefSeq" id="WP_346058893.1">
    <property type="nucleotide sequence ID" value="NZ_BAAAVQ010000014.1"/>
</dbReference>